<dbReference type="GO" id="GO:0016020">
    <property type="term" value="C:membrane"/>
    <property type="evidence" value="ECO:0007669"/>
    <property type="project" value="UniProtKB-SubCell"/>
</dbReference>
<name>A0A820IYU0_9BILA</name>
<dbReference type="Pfam" id="PF01490">
    <property type="entry name" value="Aa_trans"/>
    <property type="match status" value="1"/>
</dbReference>
<reference evidence="10" key="1">
    <citation type="submission" date="2021-02" db="EMBL/GenBank/DDBJ databases">
        <authorList>
            <person name="Nowell W R."/>
        </authorList>
    </citation>
    <scope>NUCLEOTIDE SEQUENCE</scope>
</reference>
<feature type="transmembrane region" description="Helical" evidence="8">
    <location>
        <begin position="276"/>
        <end position="297"/>
    </location>
</feature>
<evidence type="ECO:0000256" key="8">
    <source>
        <dbReference type="SAM" id="Phobius"/>
    </source>
</evidence>
<accession>A0A820IYU0</accession>
<keyword evidence="4 8" id="KW-0812">Transmembrane</keyword>
<protein>
    <recommendedName>
        <fullName evidence="9">Amino acid transporter transmembrane domain-containing protein</fullName>
    </recommendedName>
</protein>
<dbReference type="PANTHER" id="PTHR22950">
    <property type="entry name" value="AMINO ACID TRANSPORTER"/>
    <property type="match status" value="1"/>
</dbReference>
<feature type="transmembrane region" description="Helical" evidence="8">
    <location>
        <begin position="352"/>
        <end position="376"/>
    </location>
</feature>
<evidence type="ECO:0000256" key="7">
    <source>
        <dbReference type="ARBA" id="ARBA00023136"/>
    </source>
</evidence>
<dbReference type="InterPro" id="IPR013057">
    <property type="entry name" value="AA_transpt_TM"/>
</dbReference>
<feature type="transmembrane region" description="Helical" evidence="8">
    <location>
        <begin position="41"/>
        <end position="60"/>
    </location>
</feature>
<keyword evidence="5" id="KW-0029">Amino-acid transport</keyword>
<evidence type="ECO:0000256" key="2">
    <source>
        <dbReference type="ARBA" id="ARBA00006843"/>
    </source>
</evidence>
<evidence type="ECO:0000313" key="10">
    <source>
        <dbReference type="EMBL" id="CAF4316813.1"/>
    </source>
</evidence>
<keyword evidence="6 8" id="KW-1133">Transmembrane helix</keyword>
<proteinExistence type="inferred from homology"/>
<dbReference type="InterPro" id="IPR007593">
    <property type="entry name" value="CD225/Dispanin_fam"/>
</dbReference>
<evidence type="ECO:0000256" key="4">
    <source>
        <dbReference type="ARBA" id="ARBA00022692"/>
    </source>
</evidence>
<evidence type="ECO:0000256" key="1">
    <source>
        <dbReference type="ARBA" id="ARBA00004141"/>
    </source>
</evidence>
<feature type="transmembrane region" description="Helical" evidence="8">
    <location>
        <begin position="129"/>
        <end position="148"/>
    </location>
</feature>
<dbReference type="EMBL" id="CAJOBO010000955">
    <property type="protein sequence ID" value="CAF4316813.1"/>
    <property type="molecule type" value="Genomic_DNA"/>
</dbReference>
<dbReference type="AlphaFoldDB" id="A0A820IYU0"/>
<sequence length="624" mass="69643">MHLSISKFLQPNFPQKSVLSLSNAIVGVSVLSMPYCYHQCGIILATLLMIISAIITSYSCKILISSAHASNSATYEYLALRATGRTMKLVVELSSIGLLLGSIVAYQMIVGDLGSVVVAQTLDVTNSQLIRGLVILILTFTVSFPLSLSERFDHLTPISIQSIIFYLLFGLYSFVQCGLNSTSILLNLNKIVYWRWSGIFVSLPIISLSFSCQTMLFVVFSELSDATSHAMNDVIDLSVTIVGLMYFIAGIFGYLAFFPTYAFIPGNVMQIFPKNLFQQIFLWGFILNCTTGIPFMVNPTRISLYTLWNNQQQQSLFGERHIIPRRLIIVFTAIVVFLPTLIAIFIPNLEFVLALTGATSGQLICYILPAIIALHVMPHGLSTLKTKVLMIIGIISLVICTIMTFKTEFVDNNVLSSSSSSSSFSSSSTATTTSINKFLTIMNARLLAKPGGINICDTTPLSVFKQIMNENFHLIWRYVYIEYNGNVFDEVDRRFLRACSALHTHQKLSPCRWSTSGPSLVGERGDTTIDVVERSPFQAYTYKKAHPRRHLVCAIFATLLFFVTGVVAVFYAAKSLHCERKEYFEQALIYSRRSLSWSLATYVIALFIYLALGLVIFIRNIDPH</sequence>
<comment type="subcellular location">
    <subcellularLocation>
        <location evidence="1">Membrane</location>
        <topology evidence="1">Multi-pass membrane protein</topology>
    </subcellularLocation>
</comment>
<evidence type="ECO:0000313" key="11">
    <source>
        <dbReference type="Proteomes" id="UP000663851"/>
    </source>
</evidence>
<dbReference type="GO" id="GO:0015179">
    <property type="term" value="F:L-amino acid transmembrane transporter activity"/>
    <property type="evidence" value="ECO:0007669"/>
    <property type="project" value="TreeGrafter"/>
</dbReference>
<comment type="similarity">
    <text evidence="2">Belongs to the CD225/Dispanin family.</text>
</comment>
<feature type="transmembrane region" description="Helical" evidence="8">
    <location>
        <begin position="89"/>
        <end position="109"/>
    </location>
</feature>
<keyword evidence="7 8" id="KW-0472">Membrane</keyword>
<feature type="transmembrane region" description="Helical" evidence="8">
    <location>
        <begin position="554"/>
        <end position="573"/>
    </location>
</feature>
<evidence type="ECO:0000259" key="9">
    <source>
        <dbReference type="Pfam" id="PF01490"/>
    </source>
</evidence>
<evidence type="ECO:0000256" key="3">
    <source>
        <dbReference type="ARBA" id="ARBA00022448"/>
    </source>
</evidence>
<feature type="transmembrane region" description="Helical" evidence="8">
    <location>
        <begin position="388"/>
        <end position="405"/>
    </location>
</feature>
<comment type="caution">
    <text evidence="10">The sequence shown here is derived from an EMBL/GenBank/DDBJ whole genome shotgun (WGS) entry which is preliminary data.</text>
</comment>
<feature type="transmembrane region" description="Helical" evidence="8">
    <location>
        <begin position="195"/>
        <end position="220"/>
    </location>
</feature>
<feature type="transmembrane region" description="Helical" evidence="8">
    <location>
        <begin position="241"/>
        <end position="264"/>
    </location>
</feature>
<evidence type="ECO:0000256" key="5">
    <source>
        <dbReference type="ARBA" id="ARBA00022970"/>
    </source>
</evidence>
<feature type="transmembrane region" description="Helical" evidence="8">
    <location>
        <begin position="155"/>
        <end position="175"/>
    </location>
</feature>
<feature type="transmembrane region" description="Helical" evidence="8">
    <location>
        <begin position="327"/>
        <end position="346"/>
    </location>
</feature>
<gene>
    <name evidence="10" type="ORF">HFQ381_LOCUS14556</name>
</gene>
<evidence type="ECO:0000256" key="6">
    <source>
        <dbReference type="ARBA" id="ARBA00022989"/>
    </source>
</evidence>
<keyword evidence="3" id="KW-0813">Transport</keyword>
<feature type="domain" description="Amino acid transporter transmembrane" evidence="9">
    <location>
        <begin position="16"/>
        <end position="404"/>
    </location>
</feature>
<dbReference type="PANTHER" id="PTHR22950:SF646">
    <property type="entry name" value="SODIUM-COUPLED NEUTRAL AMINO ACID TRANSPORTER 10-RELATED"/>
    <property type="match status" value="1"/>
</dbReference>
<dbReference type="Pfam" id="PF04505">
    <property type="entry name" value="CD225"/>
    <property type="match status" value="1"/>
</dbReference>
<dbReference type="Proteomes" id="UP000663851">
    <property type="component" value="Unassembled WGS sequence"/>
</dbReference>
<organism evidence="10 11">
    <name type="scientific">Rotaria socialis</name>
    <dbReference type="NCBI Taxonomy" id="392032"/>
    <lineage>
        <taxon>Eukaryota</taxon>
        <taxon>Metazoa</taxon>
        <taxon>Spiralia</taxon>
        <taxon>Gnathifera</taxon>
        <taxon>Rotifera</taxon>
        <taxon>Eurotatoria</taxon>
        <taxon>Bdelloidea</taxon>
        <taxon>Philodinida</taxon>
        <taxon>Philodinidae</taxon>
        <taxon>Rotaria</taxon>
    </lineage>
</organism>
<feature type="transmembrane region" description="Helical" evidence="8">
    <location>
        <begin position="594"/>
        <end position="618"/>
    </location>
</feature>